<dbReference type="GO" id="GO:0070402">
    <property type="term" value="F:NADPH binding"/>
    <property type="evidence" value="ECO:0007669"/>
    <property type="project" value="UniProtKB-UniRule"/>
</dbReference>
<feature type="binding site" evidence="11">
    <location>
        <begin position="67"/>
        <end position="69"/>
    </location>
    <ligand>
        <name>FMN</name>
        <dbReference type="ChEBI" id="CHEBI:58210"/>
    </ligand>
</feature>
<comment type="similarity">
    <text evidence="11">Belongs to the IPP isomerase type 2 family.</text>
</comment>
<feature type="binding site" evidence="11">
    <location>
        <position position="215"/>
    </location>
    <ligand>
        <name>FMN</name>
        <dbReference type="ChEBI" id="CHEBI:58210"/>
    </ligand>
</feature>
<feature type="binding site" evidence="11">
    <location>
        <begin position="10"/>
        <end position="11"/>
    </location>
    <ligand>
        <name>substrate</name>
    </ligand>
</feature>
<comment type="function">
    <text evidence="11">Involved in the biosynthesis of isoprenoids. Catalyzes the 1,3-allylic rearrangement of the homoallylic substrate isopentenyl (IPP) to its allylic isomer, dimethylallyl diphosphate (DMAPP).</text>
</comment>
<dbReference type="GO" id="GO:0010181">
    <property type="term" value="F:FMN binding"/>
    <property type="evidence" value="ECO:0007669"/>
    <property type="project" value="UniProtKB-UniRule"/>
</dbReference>
<evidence type="ECO:0000256" key="5">
    <source>
        <dbReference type="ARBA" id="ARBA00022723"/>
    </source>
</evidence>
<feature type="binding site" evidence="11">
    <location>
        <begin position="287"/>
        <end position="288"/>
    </location>
    <ligand>
        <name>FMN</name>
        <dbReference type="ChEBI" id="CHEBI:58210"/>
    </ligand>
</feature>
<dbReference type="InterPro" id="IPR000262">
    <property type="entry name" value="FMN-dep_DH"/>
</dbReference>
<feature type="domain" description="FMN-dependent dehydrogenase" evidence="12">
    <location>
        <begin position="132"/>
        <end position="330"/>
    </location>
</feature>
<keyword evidence="4 11" id="KW-0288">FMN</keyword>
<keyword evidence="8 11" id="KW-0414">Isoprene biosynthesis</keyword>
<evidence type="ECO:0000256" key="4">
    <source>
        <dbReference type="ARBA" id="ARBA00022643"/>
    </source>
</evidence>
<evidence type="ECO:0000313" key="14">
    <source>
        <dbReference type="Proteomes" id="UP000563523"/>
    </source>
</evidence>
<name>A0A850R8U6_9LACO</name>
<keyword evidence="3 11" id="KW-0285">Flavoprotein</keyword>
<evidence type="ECO:0000256" key="6">
    <source>
        <dbReference type="ARBA" id="ARBA00022842"/>
    </source>
</evidence>
<feature type="binding site" evidence="11">
    <location>
        <position position="220"/>
    </location>
    <ligand>
        <name>FMN</name>
        <dbReference type="ChEBI" id="CHEBI:58210"/>
    </ligand>
</feature>
<accession>A0A850R8U6</accession>
<dbReference type="EC" id="5.3.3.2" evidence="11"/>
<comment type="subcellular location">
    <subcellularLocation>
        <location evidence="11">Cytoplasm</location>
    </subcellularLocation>
</comment>
<comment type="cofactor">
    <cofactor evidence="11">
        <name>NADPH</name>
        <dbReference type="ChEBI" id="CHEBI:57783"/>
    </cofactor>
</comment>
<evidence type="ECO:0000313" key="13">
    <source>
        <dbReference type="EMBL" id="NVY95826.1"/>
    </source>
</evidence>
<dbReference type="PANTHER" id="PTHR43665:SF1">
    <property type="entry name" value="ISOPENTENYL-DIPHOSPHATE DELTA-ISOMERASE"/>
    <property type="match status" value="1"/>
</dbReference>
<comment type="cofactor">
    <cofactor evidence="11">
        <name>Mg(2+)</name>
        <dbReference type="ChEBI" id="CHEBI:18420"/>
    </cofactor>
</comment>
<comment type="cofactor">
    <cofactor evidence="1 11">
        <name>FMN</name>
        <dbReference type="ChEBI" id="CHEBI:58210"/>
    </cofactor>
</comment>
<comment type="catalytic activity">
    <reaction evidence="11">
        <text>isopentenyl diphosphate = dimethylallyl diphosphate</text>
        <dbReference type="Rhea" id="RHEA:23284"/>
        <dbReference type="ChEBI" id="CHEBI:57623"/>
        <dbReference type="ChEBI" id="CHEBI:128769"/>
        <dbReference type="EC" id="5.3.3.2"/>
    </reaction>
</comment>
<dbReference type="GO" id="GO:0005737">
    <property type="term" value="C:cytoplasm"/>
    <property type="evidence" value="ECO:0007669"/>
    <property type="project" value="UniProtKB-SubCell"/>
</dbReference>
<protein>
    <recommendedName>
        <fullName evidence="11">Isopentenyl-diphosphate delta-isomerase</fullName>
        <shortName evidence="11">IPP isomerase</shortName>
        <ecNumber evidence="11">5.3.3.2</ecNumber>
    </recommendedName>
    <alternativeName>
        <fullName evidence="11">Isopentenyl diphosphate:dimethylallyl diphosphate isomerase</fullName>
    </alternativeName>
    <alternativeName>
        <fullName evidence="11">Isopentenyl pyrophosphate isomerase</fullName>
    </alternativeName>
    <alternativeName>
        <fullName evidence="11">Type 2 isopentenyl diphosphate isomerase</fullName>
        <shortName evidence="11">IDI-2</shortName>
    </alternativeName>
</protein>
<evidence type="ECO:0000256" key="1">
    <source>
        <dbReference type="ARBA" id="ARBA00001917"/>
    </source>
</evidence>
<comment type="caution">
    <text evidence="13">The sequence shown here is derived from an EMBL/GenBank/DDBJ whole genome shotgun (WGS) entry which is preliminary data.</text>
</comment>
<dbReference type="NCBIfam" id="TIGR02151">
    <property type="entry name" value="IPP_isom_2"/>
    <property type="match status" value="1"/>
</dbReference>
<keyword evidence="9 11" id="KW-0413">Isomerase</keyword>
<dbReference type="HAMAP" id="MF_00354">
    <property type="entry name" value="Idi_2"/>
    <property type="match status" value="1"/>
</dbReference>
<dbReference type="PIRSF" id="PIRSF003314">
    <property type="entry name" value="IPP_isomerase"/>
    <property type="match status" value="1"/>
</dbReference>
<feature type="binding site" evidence="11">
    <location>
        <position position="159"/>
    </location>
    <ligand>
        <name>substrate</name>
    </ligand>
</feature>
<dbReference type="EMBL" id="JABZEC010000001">
    <property type="protein sequence ID" value="NVY95826.1"/>
    <property type="molecule type" value="Genomic_DNA"/>
</dbReference>
<keyword evidence="7 11" id="KW-0521">NADP</keyword>
<dbReference type="InterPro" id="IPR013785">
    <property type="entry name" value="Aldolase_TIM"/>
</dbReference>
<evidence type="ECO:0000256" key="10">
    <source>
        <dbReference type="ARBA" id="ARBA00025810"/>
    </source>
</evidence>
<keyword evidence="2 11" id="KW-0963">Cytoplasm</keyword>
<organism evidence="13 14">
    <name type="scientific">Bombilactobacillus apium</name>
    <dbReference type="NCBI Taxonomy" id="2675299"/>
    <lineage>
        <taxon>Bacteria</taxon>
        <taxon>Bacillati</taxon>
        <taxon>Bacillota</taxon>
        <taxon>Bacilli</taxon>
        <taxon>Lactobacillales</taxon>
        <taxon>Lactobacillaceae</taxon>
        <taxon>Bombilactobacillus</taxon>
    </lineage>
</organism>
<dbReference type="AlphaFoldDB" id="A0A850R8U6"/>
<dbReference type="GO" id="GO:0008299">
    <property type="term" value="P:isoprenoid biosynthetic process"/>
    <property type="evidence" value="ECO:0007669"/>
    <property type="project" value="UniProtKB-UniRule"/>
</dbReference>
<feature type="binding site" evidence="11">
    <location>
        <position position="97"/>
    </location>
    <ligand>
        <name>FMN</name>
        <dbReference type="ChEBI" id="CHEBI:58210"/>
    </ligand>
</feature>
<evidence type="ECO:0000256" key="3">
    <source>
        <dbReference type="ARBA" id="ARBA00022630"/>
    </source>
</evidence>
<dbReference type="InterPro" id="IPR011179">
    <property type="entry name" value="IPdP_isomerase"/>
</dbReference>
<dbReference type="PANTHER" id="PTHR43665">
    <property type="entry name" value="ISOPENTENYL-DIPHOSPHATE DELTA-ISOMERASE"/>
    <property type="match status" value="1"/>
</dbReference>
<evidence type="ECO:0000256" key="11">
    <source>
        <dbReference type="HAMAP-Rule" id="MF_00354"/>
    </source>
</evidence>
<evidence type="ECO:0000259" key="12">
    <source>
        <dbReference type="Pfam" id="PF01070"/>
    </source>
</evidence>
<keyword evidence="5 11" id="KW-0479">Metal-binding</keyword>
<dbReference type="GO" id="GO:0004452">
    <property type="term" value="F:isopentenyl-diphosphate delta-isomerase activity"/>
    <property type="evidence" value="ECO:0007669"/>
    <property type="project" value="UniProtKB-UniRule"/>
</dbReference>
<dbReference type="RefSeq" id="WP_176941993.1">
    <property type="nucleotide sequence ID" value="NZ_JABZEC010000001.1"/>
</dbReference>
<proteinExistence type="inferred from homology"/>
<gene>
    <name evidence="11" type="primary">fni</name>
    <name evidence="13" type="ORF">HU830_01205</name>
</gene>
<comment type="subunit">
    <text evidence="10 11">Homooctamer. Dimer of tetramers.</text>
</comment>
<evidence type="ECO:0000256" key="7">
    <source>
        <dbReference type="ARBA" id="ARBA00022857"/>
    </source>
</evidence>
<dbReference type="GO" id="GO:0016491">
    <property type="term" value="F:oxidoreductase activity"/>
    <property type="evidence" value="ECO:0007669"/>
    <property type="project" value="InterPro"/>
</dbReference>
<keyword evidence="14" id="KW-1185">Reference proteome</keyword>
<feature type="binding site" evidence="11">
    <location>
        <begin position="266"/>
        <end position="268"/>
    </location>
    <ligand>
        <name>FMN</name>
        <dbReference type="ChEBI" id="CHEBI:58210"/>
    </ligand>
</feature>
<evidence type="ECO:0000256" key="9">
    <source>
        <dbReference type="ARBA" id="ARBA00023235"/>
    </source>
</evidence>
<feature type="binding site" evidence="11">
    <location>
        <position position="190"/>
    </location>
    <ligand>
        <name>FMN</name>
        <dbReference type="ChEBI" id="CHEBI:58210"/>
    </ligand>
</feature>
<dbReference type="SUPFAM" id="SSF51395">
    <property type="entry name" value="FMN-linked oxidoreductases"/>
    <property type="match status" value="1"/>
</dbReference>
<evidence type="ECO:0000256" key="8">
    <source>
        <dbReference type="ARBA" id="ARBA00023229"/>
    </source>
</evidence>
<dbReference type="Pfam" id="PF01070">
    <property type="entry name" value="FMN_dh"/>
    <property type="match status" value="1"/>
</dbReference>
<sequence>MPQQPLDWQRKLEHVFLAEKYYQATNPEWQRMRIDPVTLPNLAIKEVDLRTSFFSNFTANAPIYINAMTGGAPQVKNLNAQLGALAAQLNLPIAVGSMSNYLKYPQNQDVIDSYTVVRKANPQGMVWANLSAKASWQEAQRCIDLIQADALQVHLNPAQELVMAEGHQDFRWQENLRVLCQKIAVPIIIKEVGFGMTGKTVTQLTELGAQVVDVSGVGGTNFAQIENERNPEHDYSYLQDWGWTTLESLLDLPTLPLTSQIWASGGIRTPLDALKSLILGAQAVGLAAPFLHTVQHHDLATAVTIWQTWLQQLQELVGLVGCRQVSELTQVTYQIRA</sequence>
<feature type="binding site" evidence="11">
    <location>
        <position position="129"/>
    </location>
    <ligand>
        <name>FMN</name>
        <dbReference type="ChEBI" id="CHEBI:58210"/>
    </ligand>
</feature>
<dbReference type="GO" id="GO:0000287">
    <property type="term" value="F:magnesium ion binding"/>
    <property type="evidence" value="ECO:0007669"/>
    <property type="project" value="UniProtKB-UniRule"/>
</dbReference>
<evidence type="ECO:0000256" key="2">
    <source>
        <dbReference type="ARBA" id="ARBA00022490"/>
    </source>
</evidence>
<feature type="binding site" evidence="11">
    <location>
        <position position="160"/>
    </location>
    <ligand>
        <name>Mg(2+)</name>
        <dbReference type="ChEBI" id="CHEBI:18420"/>
    </ligand>
</feature>
<reference evidence="13 14" key="1">
    <citation type="submission" date="2020-06" db="EMBL/GenBank/DDBJ databases">
        <authorList>
            <person name="Kang J."/>
        </authorList>
    </citation>
    <scope>NUCLEOTIDE SEQUENCE [LARGE SCALE GENOMIC DNA]</scope>
    <source>
        <strain evidence="13 14">DCY120</strain>
    </source>
</reference>
<keyword evidence="6 11" id="KW-0460">Magnesium</keyword>
<comment type="caution">
    <text evidence="11">Lacks conserved residue(s) required for the propagation of feature annotation.</text>
</comment>
<dbReference type="CDD" id="cd02811">
    <property type="entry name" value="IDI-2_FMN"/>
    <property type="match status" value="1"/>
</dbReference>
<dbReference type="Proteomes" id="UP000563523">
    <property type="component" value="Unassembled WGS sequence"/>
</dbReference>
<dbReference type="Gene3D" id="3.20.20.70">
    <property type="entry name" value="Aldolase class I"/>
    <property type="match status" value="1"/>
</dbReference>